<protein>
    <submittedName>
        <fullName evidence="1">Uncharacterized protein</fullName>
    </submittedName>
</protein>
<evidence type="ECO:0000313" key="2">
    <source>
        <dbReference type="Proteomes" id="UP000283497"/>
    </source>
</evidence>
<sequence>MDKAQIKIYGLLENYLEYCKTNGFTDFEIWCEDNIDSANEKGLVQDIYREVNHIADKLFD</sequence>
<dbReference type="Proteomes" id="UP000283497">
    <property type="component" value="Unassembled WGS sequence"/>
</dbReference>
<evidence type="ECO:0000313" key="1">
    <source>
        <dbReference type="EMBL" id="RHK35101.1"/>
    </source>
</evidence>
<name>A0A415G4B2_9FIRM</name>
<comment type="caution">
    <text evidence="1">The sequence shown here is derived from an EMBL/GenBank/DDBJ whole genome shotgun (WGS) entry which is preliminary data.</text>
</comment>
<gene>
    <name evidence="1" type="ORF">DW068_13840</name>
</gene>
<dbReference type="AlphaFoldDB" id="A0A415G4B2"/>
<organism evidence="1 2">
    <name type="scientific">Anaerobutyricum hallii</name>
    <dbReference type="NCBI Taxonomy" id="39488"/>
    <lineage>
        <taxon>Bacteria</taxon>
        <taxon>Bacillati</taxon>
        <taxon>Bacillota</taxon>
        <taxon>Clostridia</taxon>
        <taxon>Lachnospirales</taxon>
        <taxon>Lachnospiraceae</taxon>
        <taxon>Anaerobutyricum</taxon>
    </lineage>
</organism>
<dbReference type="EMBL" id="QRNJ01000068">
    <property type="protein sequence ID" value="RHK35101.1"/>
    <property type="molecule type" value="Genomic_DNA"/>
</dbReference>
<dbReference type="RefSeq" id="WP_118315069.1">
    <property type="nucleotide sequence ID" value="NZ_QRNJ01000068.1"/>
</dbReference>
<proteinExistence type="predicted"/>
<accession>A0A415G4B2</accession>
<reference evidence="1 2" key="1">
    <citation type="submission" date="2018-08" db="EMBL/GenBank/DDBJ databases">
        <title>A genome reference for cultivated species of the human gut microbiota.</title>
        <authorList>
            <person name="Zou Y."/>
            <person name="Xue W."/>
            <person name="Luo G."/>
        </authorList>
    </citation>
    <scope>NUCLEOTIDE SEQUENCE [LARGE SCALE GENOMIC DNA]</scope>
    <source>
        <strain evidence="1 2">AF45-14BH</strain>
    </source>
</reference>